<dbReference type="AlphaFoldDB" id="L0RHW3"/>
<name>L0RHW3_9BACT</name>
<organism evidence="1 2">
    <name type="scientific">Maridesulfovibrio hydrothermalis AM13 = DSM 14728</name>
    <dbReference type="NCBI Taxonomy" id="1121451"/>
    <lineage>
        <taxon>Bacteria</taxon>
        <taxon>Pseudomonadati</taxon>
        <taxon>Thermodesulfobacteriota</taxon>
        <taxon>Desulfovibrionia</taxon>
        <taxon>Desulfovibrionales</taxon>
        <taxon>Desulfovibrionaceae</taxon>
        <taxon>Maridesulfovibrio</taxon>
    </lineage>
</organism>
<dbReference type="STRING" id="1121451.DESAM_22914"/>
<dbReference type="KEGG" id="dhy:DESAM_22914"/>
<accession>L0RHW3</accession>
<keyword evidence="2" id="KW-1185">Reference proteome</keyword>
<evidence type="ECO:0000313" key="1">
    <source>
        <dbReference type="EMBL" id="CCO25181.1"/>
    </source>
</evidence>
<gene>
    <name evidence="1" type="ORF">DESAM_22914</name>
</gene>
<dbReference type="EMBL" id="FO203522">
    <property type="protein sequence ID" value="CCO25181.1"/>
    <property type="molecule type" value="Genomic_DNA"/>
</dbReference>
<protein>
    <submittedName>
        <fullName evidence="1">Uncharacterized protein</fullName>
    </submittedName>
</protein>
<dbReference type="HOGENOM" id="CLU_2971990_0_0_7"/>
<dbReference type="Proteomes" id="UP000010808">
    <property type="component" value="Chromosome"/>
</dbReference>
<evidence type="ECO:0000313" key="2">
    <source>
        <dbReference type="Proteomes" id="UP000010808"/>
    </source>
</evidence>
<sequence length="58" mass="6800">MGTFFCARKTSHTTLFLNMLYTITICEMAISNNMTAINKFNTKSKYFIFLYKKNQTTL</sequence>
<proteinExistence type="predicted"/>
<reference evidence="1 2" key="1">
    <citation type="submission" date="2012-10" db="EMBL/GenBank/DDBJ databases">
        <authorList>
            <person name="Genoscope - CEA"/>
        </authorList>
    </citation>
    <scope>NUCLEOTIDE SEQUENCE [LARGE SCALE GENOMIC DNA]</scope>
    <source>
        <strain evidence="2">AM13 / DSM 14728</strain>
    </source>
</reference>